<keyword evidence="3" id="KW-1185">Reference proteome</keyword>
<accession>A0A816EIT3</accession>
<organism evidence="2 3">
    <name type="scientific">Adineta ricciae</name>
    <name type="common">Rotifer</name>
    <dbReference type="NCBI Taxonomy" id="249248"/>
    <lineage>
        <taxon>Eukaryota</taxon>
        <taxon>Metazoa</taxon>
        <taxon>Spiralia</taxon>
        <taxon>Gnathifera</taxon>
        <taxon>Rotifera</taxon>
        <taxon>Eurotatoria</taxon>
        <taxon>Bdelloidea</taxon>
        <taxon>Adinetida</taxon>
        <taxon>Adinetidae</taxon>
        <taxon>Adineta</taxon>
    </lineage>
</organism>
<protein>
    <submittedName>
        <fullName evidence="2">Uncharacterized protein</fullName>
    </submittedName>
</protein>
<dbReference type="AlphaFoldDB" id="A0A816EIT3"/>
<dbReference type="EMBL" id="CAJNOR010009952">
    <property type="protein sequence ID" value="CAF1649783.1"/>
    <property type="molecule type" value="Genomic_DNA"/>
</dbReference>
<feature type="region of interest" description="Disordered" evidence="1">
    <location>
        <begin position="1"/>
        <end position="71"/>
    </location>
</feature>
<reference evidence="2" key="1">
    <citation type="submission" date="2021-02" db="EMBL/GenBank/DDBJ databases">
        <authorList>
            <person name="Nowell W R."/>
        </authorList>
    </citation>
    <scope>NUCLEOTIDE SEQUENCE</scope>
</reference>
<comment type="caution">
    <text evidence="2">The sequence shown here is derived from an EMBL/GenBank/DDBJ whole genome shotgun (WGS) entry which is preliminary data.</text>
</comment>
<dbReference type="Proteomes" id="UP000663828">
    <property type="component" value="Unassembled WGS sequence"/>
</dbReference>
<gene>
    <name evidence="2" type="ORF">XAT740_LOCUS54751</name>
</gene>
<proteinExistence type="predicted"/>
<feature type="compositionally biased region" description="Polar residues" evidence="1">
    <location>
        <begin position="13"/>
        <end position="26"/>
    </location>
</feature>
<feature type="compositionally biased region" description="Acidic residues" evidence="1">
    <location>
        <begin position="35"/>
        <end position="51"/>
    </location>
</feature>
<evidence type="ECO:0000313" key="2">
    <source>
        <dbReference type="EMBL" id="CAF1649783.1"/>
    </source>
</evidence>
<name>A0A816EIT3_ADIRI</name>
<feature type="non-terminal residue" evidence="2">
    <location>
        <position position="1"/>
    </location>
</feature>
<evidence type="ECO:0000256" key="1">
    <source>
        <dbReference type="SAM" id="MobiDB-lite"/>
    </source>
</evidence>
<evidence type="ECO:0000313" key="3">
    <source>
        <dbReference type="Proteomes" id="UP000663828"/>
    </source>
</evidence>
<sequence length="102" mass="11413">MSVTNNFKRKTFAGQNSAPVSANGAQTKRPKRSNEDDEDDFMDDPTFDDADNENKENAVELGQGPAYEATHVKWSRPDIPTINASTDKIIFQQVDLDTYTQT</sequence>